<dbReference type="Gene3D" id="1.10.10.10">
    <property type="entry name" value="Winged helix-like DNA-binding domain superfamily/Winged helix DNA-binding domain"/>
    <property type="match status" value="1"/>
</dbReference>
<dbReference type="OrthoDB" id="147262at2"/>
<dbReference type="InterPro" id="IPR046335">
    <property type="entry name" value="LacI/GalR-like_sensor"/>
</dbReference>
<evidence type="ECO:0000313" key="5">
    <source>
        <dbReference type="EMBL" id="GCE14327.1"/>
    </source>
</evidence>
<comment type="caution">
    <text evidence="5">The sequence shown here is derived from an EMBL/GenBank/DDBJ whole genome shotgun (WGS) entry which is preliminary data.</text>
</comment>
<dbReference type="InterPro" id="IPR000524">
    <property type="entry name" value="Tscrpt_reg_HTH_GntR"/>
</dbReference>
<sequence>MKQIKQPKAETKVEVLCRRLHEIALEKGANAQMPTVRTLCEELSTTRVTLDEALNILEAKNILYRRQRMGIFVSPKIHHKTISILFDGSLFGTTGISPIWNMLWVQIAQEAQLRSGTKNESYTFHLMIPGSDGSSELPDEVKQGIETHRIHAVLAIGLQNPVCSWITDHGIPCVVFAGIGSHVTCLHLDAYMMQRLAVATLKEQGCQRLGFWFPNWSATSREEFLRFEGVYEFQQALAEAGLPYYPELVNAQILSPLEVSSPFSRINQKQGYQLALEVFGNPEQAKPDGLFIGDDMVTDGALAAFEELGLHVGNDLKVVTHANAGSPILFSRTKNMAVVEFDPHEIVQVMFSSLDDLLLDSIPKSNFLPIQPKIRLPLER</sequence>
<dbReference type="PANTHER" id="PTHR30146">
    <property type="entry name" value="LACI-RELATED TRANSCRIPTIONAL REPRESSOR"/>
    <property type="match status" value="1"/>
</dbReference>
<dbReference type="SUPFAM" id="SSF46785">
    <property type="entry name" value="Winged helix' DNA-binding domain"/>
    <property type="match status" value="1"/>
</dbReference>
<evidence type="ECO:0000256" key="2">
    <source>
        <dbReference type="ARBA" id="ARBA00023125"/>
    </source>
</evidence>
<keyword evidence="3" id="KW-0804">Transcription</keyword>
<keyword evidence="1" id="KW-0805">Transcription regulation</keyword>
<keyword evidence="2" id="KW-0238">DNA-binding</keyword>
<evidence type="ECO:0000313" key="6">
    <source>
        <dbReference type="Proteomes" id="UP000287352"/>
    </source>
</evidence>
<dbReference type="Pfam" id="PF13377">
    <property type="entry name" value="Peripla_BP_3"/>
    <property type="match status" value="1"/>
</dbReference>
<evidence type="ECO:0000256" key="1">
    <source>
        <dbReference type="ARBA" id="ARBA00023015"/>
    </source>
</evidence>
<gene>
    <name evidence="5" type="ORF">KTT_41860</name>
</gene>
<name>A0A402A5A6_9CHLR</name>
<evidence type="ECO:0000259" key="4">
    <source>
        <dbReference type="SMART" id="SM00345"/>
    </source>
</evidence>
<reference evidence="6" key="1">
    <citation type="submission" date="2018-12" db="EMBL/GenBank/DDBJ databases">
        <title>Tengunoibacter tsumagoiensis gen. nov., sp. nov., Dictyobacter kobayashii sp. nov., D. alpinus sp. nov., and D. joshuensis sp. nov. and description of Dictyobacteraceae fam. nov. within the order Ktedonobacterales isolated from Tengu-no-mugimeshi.</title>
        <authorList>
            <person name="Wang C.M."/>
            <person name="Zheng Y."/>
            <person name="Sakai Y."/>
            <person name="Toyoda A."/>
            <person name="Minakuchi Y."/>
            <person name="Abe K."/>
            <person name="Yokota A."/>
            <person name="Yabe S."/>
        </authorList>
    </citation>
    <scope>NUCLEOTIDE SEQUENCE [LARGE SCALE GENOMIC DNA]</scope>
    <source>
        <strain evidence="6">Uno3</strain>
    </source>
</reference>
<dbReference type="InterPro" id="IPR028082">
    <property type="entry name" value="Peripla_BP_I"/>
</dbReference>
<dbReference type="GO" id="GO:0003700">
    <property type="term" value="F:DNA-binding transcription factor activity"/>
    <property type="evidence" value="ECO:0007669"/>
    <property type="project" value="InterPro"/>
</dbReference>
<keyword evidence="6" id="KW-1185">Reference proteome</keyword>
<dbReference type="EMBL" id="BIFR01000001">
    <property type="protein sequence ID" value="GCE14327.1"/>
    <property type="molecule type" value="Genomic_DNA"/>
</dbReference>
<dbReference type="SMART" id="SM00345">
    <property type="entry name" value="HTH_GNTR"/>
    <property type="match status" value="1"/>
</dbReference>
<dbReference type="SUPFAM" id="SSF53822">
    <property type="entry name" value="Periplasmic binding protein-like I"/>
    <property type="match status" value="1"/>
</dbReference>
<dbReference type="CDD" id="cd06267">
    <property type="entry name" value="PBP1_LacI_sugar_binding-like"/>
    <property type="match status" value="1"/>
</dbReference>
<dbReference type="PANTHER" id="PTHR30146:SF109">
    <property type="entry name" value="HTH-TYPE TRANSCRIPTIONAL REGULATOR GALS"/>
    <property type="match status" value="1"/>
</dbReference>
<dbReference type="Gene3D" id="3.40.50.2300">
    <property type="match status" value="2"/>
</dbReference>
<dbReference type="Pfam" id="PF00392">
    <property type="entry name" value="GntR"/>
    <property type="match status" value="1"/>
</dbReference>
<evidence type="ECO:0000256" key="3">
    <source>
        <dbReference type="ARBA" id="ARBA00023163"/>
    </source>
</evidence>
<feature type="domain" description="HTH gntR-type" evidence="4">
    <location>
        <begin position="16"/>
        <end position="73"/>
    </location>
</feature>
<dbReference type="Proteomes" id="UP000287352">
    <property type="component" value="Unassembled WGS sequence"/>
</dbReference>
<dbReference type="AlphaFoldDB" id="A0A402A5A6"/>
<organism evidence="5 6">
    <name type="scientific">Tengunoibacter tsumagoiensis</name>
    <dbReference type="NCBI Taxonomy" id="2014871"/>
    <lineage>
        <taxon>Bacteria</taxon>
        <taxon>Bacillati</taxon>
        <taxon>Chloroflexota</taxon>
        <taxon>Ktedonobacteria</taxon>
        <taxon>Ktedonobacterales</taxon>
        <taxon>Dictyobacteraceae</taxon>
        <taxon>Tengunoibacter</taxon>
    </lineage>
</organism>
<protein>
    <recommendedName>
        <fullName evidence="4">HTH gntR-type domain-containing protein</fullName>
    </recommendedName>
</protein>
<dbReference type="InterPro" id="IPR036390">
    <property type="entry name" value="WH_DNA-bd_sf"/>
</dbReference>
<accession>A0A402A5A6</accession>
<dbReference type="InterPro" id="IPR036388">
    <property type="entry name" value="WH-like_DNA-bd_sf"/>
</dbReference>
<dbReference type="RefSeq" id="WP_126581739.1">
    <property type="nucleotide sequence ID" value="NZ_BIFR01000001.1"/>
</dbReference>
<proteinExistence type="predicted"/>
<dbReference type="GO" id="GO:0000976">
    <property type="term" value="F:transcription cis-regulatory region binding"/>
    <property type="evidence" value="ECO:0007669"/>
    <property type="project" value="TreeGrafter"/>
</dbReference>